<comment type="caution">
    <text evidence="2">The sequence shown here is derived from an EMBL/GenBank/DDBJ whole genome shotgun (WGS) entry which is preliminary data.</text>
</comment>
<dbReference type="AlphaFoldDB" id="A0AAV0WF33"/>
<organism evidence="2 3">
    <name type="scientific">Macrosiphum euphorbiae</name>
    <name type="common">potato aphid</name>
    <dbReference type="NCBI Taxonomy" id="13131"/>
    <lineage>
        <taxon>Eukaryota</taxon>
        <taxon>Metazoa</taxon>
        <taxon>Ecdysozoa</taxon>
        <taxon>Arthropoda</taxon>
        <taxon>Hexapoda</taxon>
        <taxon>Insecta</taxon>
        <taxon>Pterygota</taxon>
        <taxon>Neoptera</taxon>
        <taxon>Paraneoptera</taxon>
        <taxon>Hemiptera</taxon>
        <taxon>Sternorrhyncha</taxon>
        <taxon>Aphidomorpha</taxon>
        <taxon>Aphidoidea</taxon>
        <taxon>Aphididae</taxon>
        <taxon>Macrosiphini</taxon>
        <taxon>Macrosiphum</taxon>
    </lineage>
</organism>
<evidence type="ECO:0000259" key="1">
    <source>
        <dbReference type="Pfam" id="PF18701"/>
    </source>
</evidence>
<dbReference type="EMBL" id="CARXXK010000002">
    <property type="protein sequence ID" value="CAI6354397.1"/>
    <property type="molecule type" value="Genomic_DNA"/>
</dbReference>
<evidence type="ECO:0000313" key="2">
    <source>
        <dbReference type="EMBL" id="CAI6354397.1"/>
    </source>
</evidence>
<sequence length="133" mass="15729">MKYLLRRVLDNANFTYEELLTILTHAAFYLNSRPLPPNDLIPSHFLIGDSLTAIPETHKTSLPINRLNRWCWVSQYSQNMWKRWGREYLSQLQERANWESETSQRVKVGFVVLLKDDHLPSLRSRMGRVGRMV</sequence>
<feature type="domain" description="DUF5641" evidence="1">
    <location>
        <begin position="68"/>
        <end position="131"/>
    </location>
</feature>
<accession>A0AAV0WF33</accession>
<dbReference type="Pfam" id="PF18701">
    <property type="entry name" value="DUF5641"/>
    <property type="match status" value="1"/>
</dbReference>
<dbReference type="InterPro" id="IPR040676">
    <property type="entry name" value="DUF5641"/>
</dbReference>
<keyword evidence="3" id="KW-1185">Reference proteome</keyword>
<dbReference type="Proteomes" id="UP001160148">
    <property type="component" value="Unassembled WGS sequence"/>
</dbReference>
<evidence type="ECO:0000313" key="3">
    <source>
        <dbReference type="Proteomes" id="UP001160148"/>
    </source>
</evidence>
<reference evidence="2 3" key="1">
    <citation type="submission" date="2023-01" db="EMBL/GenBank/DDBJ databases">
        <authorList>
            <person name="Whitehead M."/>
        </authorList>
    </citation>
    <scope>NUCLEOTIDE SEQUENCE [LARGE SCALE GENOMIC DNA]</scope>
</reference>
<gene>
    <name evidence="2" type="ORF">MEUPH1_LOCUS10408</name>
</gene>
<name>A0AAV0WF33_9HEMI</name>
<dbReference type="PANTHER" id="PTHR47331">
    <property type="entry name" value="PHD-TYPE DOMAIN-CONTAINING PROTEIN"/>
    <property type="match status" value="1"/>
</dbReference>
<protein>
    <recommendedName>
        <fullName evidence="1">DUF5641 domain-containing protein</fullName>
    </recommendedName>
</protein>
<proteinExistence type="predicted"/>